<dbReference type="PANTHER" id="PTHR33710:SF62">
    <property type="entry name" value="DUF4283 DOMAIN PROTEIN"/>
    <property type="match status" value="1"/>
</dbReference>
<reference evidence="1" key="2">
    <citation type="journal article" date="2024" name="Plant">
        <title>Genomic evolution and insights into agronomic trait innovations of Sesamum species.</title>
        <authorList>
            <person name="Miao H."/>
            <person name="Wang L."/>
            <person name="Qu L."/>
            <person name="Liu H."/>
            <person name="Sun Y."/>
            <person name="Le M."/>
            <person name="Wang Q."/>
            <person name="Wei S."/>
            <person name="Zheng Y."/>
            <person name="Lin W."/>
            <person name="Duan Y."/>
            <person name="Cao H."/>
            <person name="Xiong S."/>
            <person name="Wang X."/>
            <person name="Wei L."/>
            <person name="Li C."/>
            <person name="Ma Q."/>
            <person name="Ju M."/>
            <person name="Zhao R."/>
            <person name="Li G."/>
            <person name="Mu C."/>
            <person name="Tian Q."/>
            <person name="Mei H."/>
            <person name="Zhang T."/>
            <person name="Gao T."/>
            <person name="Zhang H."/>
        </authorList>
    </citation>
    <scope>NUCLEOTIDE SEQUENCE</scope>
    <source>
        <strain evidence="1">KEN1</strain>
    </source>
</reference>
<dbReference type="Gene3D" id="3.60.10.10">
    <property type="entry name" value="Endonuclease/exonuclease/phosphatase"/>
    <property type="match status" value="1"/>
</dbReference>
<dbReference type="EMBL" id="JACGWN010000011">
    <property type="protein sequence ID" value="KAL0420833.1"/>
    <property type="molecule type" value="Genomic_DNA"/>
</dbReference>
<dbReference type="InterPro" id="IPR036691">
    <property type="entry name" value="Endo/exonu/phosph_ase_sf"/>
</dbReference>
<reference evidence="1" key="1">
    <citation type="submission" date="2020-06" db="EMBL/GenBank/DDBJ databases">
        <authorList>
            <person name="Li T."/>
            <person name="Hu X."/>
            <person name="Zhang T."/>
            <person name="Song X."/>
            <person name="Zhang H."/>
            <person name="Dai N."/>
            <person name="Sheng W."/>
            <person name="Hou X."/>
            <person name="Wei L."/>
        </authorList>
    </citation>
    <scope>NUCLEOTIDE SEQUENCE</scope>
    <source>
        <strain evidence="1">KEN1</strain>
        <tissue evidence="1">Leaf</tissue>
    </source>
</reference>
<evidence type="ECO:0000313" key="1">
    <source>
        <dbReference type="EMBL" id="KAL0420833.1"/>
    </source>
</evidence>
<dbReference type="PANTHER" id="PTHR33710">
    <property type="entry name" value="BNAC02G09200D PROTEIN"/>
    <property type="match status" value="1"/>
</dbReference>
<protein>
    <submittedName>
        <fullName evidence="1">Uncharacterized protein</fullName>
    </submittedName>
</protein>
<sequence length="235" mass="27648">MADISRKFGFSMIIWNQNNKIWGHFDDNFEVEVNADDEQFLHLKCIVVGLNAPIYCYIVYSKCNKVARECIWNFMRLVADQGGQWMICRDFNMVLSTNKCSNGTYPTHHSIEEFRKVIFDCGLLDVGFDGSAYTWTYHRLWQRLDRVLFSGEWVDNFPLTKVTHLSRFSSDHCPLLLQLWSTSKTSPSSFRFQNMWCHHVSFQDMLFSCWDAPIGVGGMLKLKMKLKRLKLWLKQ</sequence>
<proteinExistence type="predicted"/>
<dbReference type="AlphaFoldDB" id="A0AAW2UV83"/>
<accession>A0AAW2UV83</accession>
<organism evidence="1">
    <name type="scientific">Sesamum latifolium</name>
    <dbReference type="NCBI Taxonomy" id="2727402"/>
    <lineage>
        <taxon>Eukaryota</taxon>
        <taxon>Viridiplantae</taxon>
        <taxon>Streptophyta</taxon>
        <taxon>Embryophyta</taxon>
        <taxon>Tracheophyta</taxon>
        <taxon>Spermatophyta</taxon>
        <taxon>Magnoliopsida</taxon>
        <taxon>eudicotyledons</taxon>
        <taxon>Gunneridae</taxon>
        <taxon>Pentapetalae</taxon>
        <taxon>asterids</taxon>
        <taxon>lamiids</taxon>
        <taxon>Lamiales</taxon>
        <taxon>Pedaliaceae</taxon>
        <taxon>Sesamum</taxon>
    </lineage>
</organism>
<gene>
    <name evidence="1" type="ORF">Slati_3106200</name>
</gene>
<name>A0AAW2UV83_9LAMI</name>
<dbReference type="SUPFAM" id="SSF56219">
    <property type="entry name" value="DNase I-like"/>
    <property type="match status" value="1"/>
</dbReference>
<comment type="caution">
    <text evidence="1">The sequence shown here is derived from an EMBL/GenBank/DDBJ whole genome shotgun (WGS) entry which is preliminary data.</text>
</comment>